<proteinExistence type="predicted"/>
<dbReference type="RefSeq" id="WP_020887865.1">
    <property type="nucleotide sequence ID" value="NZ_ATHI01000030.1"/>
</dbReference>
<dbReference type="Gene3D" id="1.20.120.160">
    <property type="entry name" value="HPT domain"/>
    <property type="match status" value="1"/>
</dbReference>
<accession>S7T371</accession>
<keyword evidence="1" id="KW-0597">Phosphoprotein</keyword>
<dbReference type="EMBL" id="ATHI01000030">
    <property type="protein sequence ID" value="EPR31041.1"/>
    <property type="molecule type" value="Genomic_DNA"/>
</dbReference>
<evidence type="ECO:0000256" key="2">
    <source>
        <dbReference type="SAM" id="Coils"/>
    </source>
</evidence>
<dbReference type="AlphaFoldDB" id="S7T371"/>
<dbReference type="GO" id="GO:0000160">
    <property type="term" value="P:phosphorelay signal transduction system"/>
    <property type="evidence" value="ECO:0007669"/>
    <property type="project" value="InterPro"/>
</dbReference>
<dbReference type="InterPro" id="IPR008207">
    <property type="entry name" value="Sig_transdc_His_kin_Hpt_dom"/>
</dbReference>
<evidence type="ECO:0000259" key="3">
    <source>
        <dbReference type="PROSITE" id="PS50894"/>
    </source>
</evidence>
<dbReference type="SMART" id="SM00073">
    <property type="entry name" value="HPT"/>
    <property type="match status" value="1"/>
</dbReference>
<evidence type="ECO:0000313" key="4">
    <source>
        <dbReference type="EMBL" id="EPR31041.1"/>
    </source>
</evidence>
<dbReference type="PROSITE" id="PS50894">
    <property type="entry name" value="HPT"/>
    <property type="match status" value="1"/>
</dbReference>
<reference evidence="4 5" key="1">
    <citation type="journal article" date="2013" name="Genome Announc.">
        <title>Draft genome sequences for three mercury-methylating, sulfate-reducing bacteria.</title>
        <authorList>
            <person name="Brown S.D."/>
            <person name="Hurt R.A.Jr."/>
            <person name="Gilmour C.C."/>
            <person name="Elias D.A."/>
        </authorList>
    </citation>
    <scope>NUCLEOTIDE SEQUENCE [LARGE SCALE GENOMIC DNA]</scope>
    <source>
        <strain evidence="4 5">DSM 16529</strain>
    </source>
</reference>
<sequence length="119" mass="13191">MNIESLSDELILDTAKSLDRLDGEVEFLREIYGLFLEDGPTRLATISNALDEGDFIKASKAAHSLKGMCGTLNASALMELALELEMACRERNKAEAMRLKNEVERLLDVVVERIAAFMA</sequence>
<evidence type="ECO:0000313" key="5">
    <source>
        <dbReference type="Proteomes" id="UP000014975"/>
    </source>
</evidence>
<dbReference type="STRING" id="1121439.dsat_1168"/>
<dbReference type="Pfam" id="PF01627">
    <property type="entry name" value="Hpt"/>
    <property type="match status" value="1"/>
</dbReference>
<organism evidence="4 5">
    <name type="scientific">Alkalidesulfovibrio alkalitolerans DSM 16529</name>
    <dbReference type="NCBI Taxonomy" id="1121439"/>
    <lineage>
        <taxon>Bacteria</taxon>
        <taxon>Pseudomonadati</taxon>
        <taxon>Thermodesulfobacteriota</taxon>
        <taxon>Desulfovibrionia</taxon>
        <taxon>Desulfovibrionales</taxon>
        <taxon>Desulfovibrionaceae</taxon>
        <taxon>Alkalidesulfovibrio</taxon>
    </lineage>
</organism>
<feature type="coiled-coil region" evidence="2">
    <location>
        <begin position="77"/>
        <end position="109"/>
    </location>
</feature>
<dbReference type="eggNOG" id="COG2198">
    <property type="taxonomic scope" value="Bacteria"/>
</dbReference>
<gene>
    <name evidence="4" type="ORF">dsat_1168</name>
</gene>
<keyword evidence="2" id="KW-0175">Coiled coil</keyword>
<dbReference type="SUPFAM" id="SSF47226">
    <property type="entry name" value="Histidine-containing phosphotransfer domain, HPT domain"/>
    <property type="match status" value="1"/>
</dbReference>
<dbReference type="OrthoDB" id="5459433at2"/>
<dbReference type="CDD" id="cd00088">
    <property type="entry name" value="HPT"/>
    <property type="match status" value="1"/>
</dbReference>
<protein>
    <submittedName>
        <fullName evidence="4">Hpt protein</fullName>
    </submittedName>
</protein>
<dbReference type="Proteomes" id="UP000014975">
    <property type="component" value="Unassembled WGS sequence"/>
</dbReference>
<evidence type="ECO:0000256" key="1">
    <source>
        <dbReference type="PROSITE-ProRule" id="PRU00110"/>
    </source>
</evidence>
<dbReference type="GO" id="GO:0004672">
    <property type="term" value="F:protein kinase activity"/>
    <property type="evidence" value="ECO:0007669"/>
    <property type="project" value="UniProtKB-ARBA"/>
</dbReference>
<dbReference type="InterPro" id="IPR036641">
    <property type="entry name" value="HPT_dom_sf"/>
</dbReference>
<name>S7T371_9BACT</name>
<feature type="domain" description="HPt" evidence="3">
    <location>
        <begin position="24"/>
        <end position="119"/>
    </location>
</feature>
<feature type="modified residue" description="Phosphohistidine" evidence="1">
    <location>
        <position position="63"/>
    </location>
</feature>
<dbReference type="PATRIC" id="fig|1121439.3.peg.2550"/>
<keyword evidence="5" id="KW-1185">Reference proteome</keyword>
<comment type="caution">
    <text evidence="4">The sequence shown here is derived from an EMBL/GenBank/DDBJ whole genome shotgun (WGS) entry which is preliminary data.</text>
</comment>